<feature type="domain" description="TonB-dependent receptor plug" evidence="10">
    <location>
        <begin position="118"/>
        <end position="237"/>
    </location>
</feature>
<dbReference type="PANTHER" id="PTHR30069:SF29">
    <property type="entry name" value="HEMOGLOBIN AND HEMOGLOBIN-HAPTOGLOBIN-BINDING PROTEIN 1-RELATED"/>
    <property type="match status" value="1"/>
</dbReference>
<comment type="subcellular location">
    <subcellularLocation>
        <location evidence="1 8">Cell outer membrane</location>
        <topology evidence="1 8">Multi-pass membrane protein</topology>
    </subcellularLocation>
</comment>
<dbReference type="InterPro" id="IPR036942">
    <property type="entry name" value="Beta-barrel_TonB_sf"/>
</dbReference>
<evidence type="ECO:0000256" key="6">
    <source>
        <dbReference type="ARBA" id="ARBA00023136"/>
    </source>
</evidence>
<dbReference type="NCBIfam" id="TIGR04056">
    <property type="entry name" value="OMP_RagA_SusC"/>
    <property type="match status" value="1"/>
</dbReference>
<dbReference type="Pfam" id="PF07715">
    <property type="entry name" value="Plug"/>
    <property type="match status" value="1"/>
</dbReference>
<evidence type="ECO:0000256" key="9">
    <source>
        <dbReference type="SAM" id="SignalP"/>
    </source>
</evidence>
<evidence type="ECO:0000259" key="10">
    <source>
        <dbReference type="Pfam" id="PF07715"/>
    </source>
</evidence>
<evidence type="ECO:0000256" key="8">
    <source>
        <dbReference type="PROSITE-ProRule" id="PRU01360"/>
    </source>
</evidence>
<dbReference type="InterPro" id="IPR039426">
    <property type="entry name" value="TonB-dep_rcpt-like"/>
</dbReference>
<feature type="signal peptide" evidence="9">
    <location>
        <begin position="1"/>
        <end position="25"/>
    </location>
</feature>
<dbReference type="RefSeq" id="WP_211316417.1">
    <property type="nucleotide sequence ID" value="NZ_CP139960.1"/>
</dbReference>
<keyword evidence="5 9" id="KW-0732">Signal</keyword>
<dbReference type="PROSITE" id="PS52016">
    <property type="entry name" value="TONB_DEPENDENT_REC_3"/>
    <property type="match status" value="1"/>
</dbReference>
<keyword evidence="3 8" id="KW-1134">Transmembrane beta strand</keyword>
<evidence type="ECO:0000256" key="5">
    <source>
        <dbReference type="ARBA" id="ARBA00022729"/>
    </source>
</evidence>
<protein>
    <submittedName>
        <fullName evidence="11">SusC/RagA family TonB-linked outer membrane protein</fullName>
    </submittedName>
</protein>
<evidence type="ECO:0000256" key="2">
    <source>
        <dbReference type="ARBA" id="ARBA00022448"/>
    </source>
</evidence>
<keyword evidence="7 8" id="KW-0998">Cell outer membrane</keyword>
<dbReference type="Gene3D" id="2.170.130.10">
    <property type="entry name" value="TonB-dependent receptor, plug domain"/>
    <property type="match status" value="1"/>
</dbReference>
<keyword evidence="12" id="KW-1185">Reference proteome</keyword>
<dbReference type="Gene3D" id="2.40.170.20">
    <property type="entry name" value="TonB-dependent receptor, beta-barrel domain"/>
    <property type="match status" value="1"/>
</dbReference>
<evidence type="ECO:0000256" key="4">
    <source>
        <dbReference type="ARBA" id="ARBA00022692"/>
    </source>
</evidence>
<evidence type="ECO:0000313" key="12">
    <source>
        <dbReference type="Proteomes" id="UP001325680"/>
    </source>
</evidence>
<comment type="similarity">
    <text evidence="8">Belongs to the TonB-dependent receptor family.</text>
</comment>
<reference evidence="11 12" key="1">
    <citation type="submission" date="2023-12" db="EMBL/GenBank/DDBJ databases">
        <title>Genome sequencing and assembly of bacterial species from a model synthetic community.</title>
        <authorList>
            <person name="Hogle S.L."/>
        </authorList>
    </citation>
    <scope>NUCLEOTIDE SEQUENCE [LARGE SCALE GENOMIC DNA]</scope>
    <source>
        <strain evidence="11 12">HAMBI_3031</strain>
    </source>
</reference>
<dbReference type="InterPro" id="IPR023996">
    <property type="entry name" value="TonB-dep_OMP_SusC/RagA"/>
</dbReference>
<evidence type="ECO:0000256" key="1">
    <source>
        <dbReference type="ARBA" id="ARBA00004571"/>
    </source>
</evidence>
<evidence type="ECO:0000256" key="7">
    <source>
        <dbReference type="ARBA" id="ARBA00023237"/>
    </source>
</evidence>
<name>A0ABZ0W3Z9_9BACT</name>
<dbReference type="InterPro" id="IPR023997">
    <property type="entry name" value="TonB-dep_OMP_SusC/RagA_CS"/>
</dbReference>
<keyword evidence="2 8" id="KW-0813">Transport</keyword>
<proteinExistence type="inferred from homology"/>
<dbReference type="SUPFAM" id="SSF49464">
    <property type="entry name" value="Carboxypeptidase regulatory domain-like"/>
    <property type="match status" value="1"/>
</dbReference>
<sequence>MKTKIRLLRAMLTCMSCLIALFTFGQQRTVSGRVTDVDNQPIQGATVSVKNSNNTTLTEESGRFRLQVSAGDVLSVTFVGFIAREVLVGNDTTLNIILTSNPASMDEIVVIGYGSTSRRDLTTSVAKIDPKSVPQAANSSVAQLIFGRAPGVVATQSSAEPGGNINVSLRGRGNPLVVVDGVLFPYSGVEPGSGARAMNANVNRGGFAGINPNDIESIEFLKDASASMYGVGAANGVMLITTKKGRGRKTSVNYDGSRSIVSNMKYFEPLNATEYMQYYNQLTLDKFLYDNKMAPFGTTPTDLDRYYNGTAFKPFRQGQIDSAGVGTDWLSHVLRSGSIDNHNVSISGATDKVNYYFSGGIFNQQGTVANSGLKRYTGRMNLTFNLTSFLSFSANVNYSRNENMNSQAGGQSASVGQEGFGAIQAALAYPAYLPVYEQGTGQFSRFLLTGNPVSLLSIHDRTMSSNLFATFSADVTIIPNILTGKVLYGNNYESAERNYLLPSAVFFDQLNRTRASLSTSRREQQTMEATLSFRKRFGQLLKVDAVGGVGEYPYRSFGFGAVGADMMDAIGFDRIQTASAASQTVNSNRDENKKRSAFARSTFDVADKYMATLIYRYDGWSQFFPENKFASFYTAAVGWKISNENFLKNSKVVDFLKLRASIGLTGEPGSQAYGTFSPDGNIITFNNGSVSYVPYFLSQLDNPNLRWPKTINKNLGLEFSFFKERISGSLDIFRDDITRLITNAPTAMLSMISTEPINTGHRVRTGWELGINTSNVRNTAFDWSSTINFSRNRLRWEERFANTFLRSWQDPRDMVNTYYIFKTNGILDGVKEIPASQPANARHPGSPIFVDRNSDGVIDTSDVFQINPDPKLAIGFGNTFRYKQLDLMVMFYGQVGGVGTTPAAQWSNAADFVAGGYGVVKEIDEVWSTSNPDGIRPGVAYNEGGLGLPVGTDIGLQSTDFLRCRNITLGYTLKSGLISKYIANLRLYVDAQNPFIITKFKYVDPEVSVASVKGGPAPYPMARTFSFGIRANF</sequence>
<keyword evidence="4 8" id="KW-0812">Transmembrane</keyword>
<dbReference type="Proteomes" id="UP001325680">
    <property type="component" value="Chromosome"/>
</dbReference>
<accession>A0ABZ0W3Z9</accession>
<dbReference type="PANTHER" id="PTHR30069">
    <property type="entry name" value="TONB-DEPENDENT OUTER MEMBRANE RECEPTOR"/>
    <property type="match status" value="1"/>
</dbReference>
<evidence type="ECO:0000313" key="11">
    <source>
        <dbReference type="EMBL" id="WQD38000.1"/>
    </source>
</evidence>
<evidence type="ECO:0000256" key="3">
    <source>
        <dbReference type="ARBA" id="ARBA00022452"/>
    </source>
</evidence>
<dbReference type="InterPro" id="IPR008969">
    <property type="entry name" value="CarboxyPept-like_regulatory"/>
</dbReference>
<dbReference type="Pfam" id="PF13715">
    <property type="entry name" value="CarbopepD_reg_2"/>
    <property type="match status" value="1"/>
</dbReference>
<dbReference type="SUPFAM" id="SSF56935">
    <property type="entry name" value="Porins"/>
    <property type="match status" value="1"/>
</dbReference>
<dbReference type="InterPro" id="IPR037066">
    <property type="entry name" value="Plug_dom_sf"/>
</dbReference>
<feature type="chain" id="PRO_5045898829" evidence="9">
    <location>
        <begin position="26"/>
        <end position="1033"/>
    </location>
</feature>
<dbReference type="NCBIfam" id="TIGR04057">
    <property type="entry name" value="SusC_RagA_signa"/>
    <property type="match status" value="1"/>
</dbReference>
<keyword evidence="6 8" id="KW-0472">Membrane</keyword>
<dbReference type="Gene3D" id="2.60.40.1120">
    <property type="entry name" value="Carboxypeptidase-like, regulatory domain"/>
    <property type="match status" value="1"/>
</dbReference>
<dbReference type="EMBL" id="CP139960">
    <property type="protein sequence ID" value="WQD38000.1"/>
    <property type="molecule type" value="Genomic_DNA"/>
</dbReference>
<organism evidence="11 12">
    <name type="scientific">Niabella yanshanensis</name>
    <dbReference type="NCBI Taxonomy" id="577386"/>
    <lineage>
        <taxon>Bacteria</taxon>
        <taxon>Pseudomonadati</taxon>
        <taxon>Bacteroidota</taxon>
        <taxon>Chitinophagia</taxon>
        <taxon>Chitinophagales</taxon>
        <taxon>Chitinophagaceae</taxon>
        <taxon>Niabella</taxon>
    </lineage>
</organism>
<gene>
    <name evidence="11" type="ORF">U0035_20245</name>
</gene>
<dbReference type="InterPro" id="IPR012910">
    <property type="entry name" value="Plug_dom"/>
</dbReference>